<dbReference type="OrthoDB" id="9788517at2"/>
<feature type="binding site" evidence="7">
    <location>
        <position position="106"/>
    </location>
    <ligand>
        <name>Zn(2+)</name>
        <dbReference type="ChEBI" id="CHEBI:29105"/>
        <note>catalytic</note>
    </ligand>
</feature>
<dbReference type="EMBL" id="QMIF01000010">
    <property type="protein sequence ID" value="TVM32619.1"/>
    <property type="molecule type" value="Genomic_DNA"/>
</dbReference>
<dbReference type="AlphaFoldDB" id="A0A6P1ZHK3"/>
<dbReference type="GO" id="GO:0005737">
    <property type="term" value="C:cytoplasm"/>
    <property type="evidence" value="ECO:0007669"/>
    <property type="project" value="TreeGrafter"/>
</dbReference>
<dbReference type="Pfam" id="PF00383">
    <property type="entry name" value="dCMP_cyt_deam_1"/>
    <property type="match status" value="1"/>
</dbReference>
<sequence length="160" mass="17782">MGRLPWPQYFLRICFLVSERSTCLRRKVGAVAVRDKRILATGYNGAPSNVAHCLDIGCLRAQLGVPSGQRHEICRGLHAEQNVIIQAAVHGVSIKDADIYCTTQPCLICSKMLANCGVKNIYYAESYPDEMAEDMLREAGINFKRLPLEPLADTDENDAR</sequence>
<feature type="domain" description="CMP/dCMP-type deaminase" evidence="8">
    <location>
        <begin position="5"/>
        <end position="143"/>
    </location>
</feature>
<reference evidence="10 11" key="1">
    <citation type="submission" date="2018-06" db="EMBL/GenBank/DDBJ databases">
        <title>Complete genome of Desulfovibrio marinus P48SEP.</title>
        <authorList>
            <person name="Crispim J.S."/>
            <person name="Vidigal P.M.P."/>
            <person name="Silva L.C.F."/>
            <person name="Araujo L.C."/>
            <person name="Laguardia C.N."/>
            <person name="Dias R.S."/>
            <person name="Sousa M.P."/>
            <person name="Paula S.O."/>
            <person name="Silva C."/>
        </authorList>
    </citation>
    <scope>NUCLEOTIDE SEQUENCE [LARGE SCALE GENOMIC DNA]</scope>
    <source>
        <strain evidence="10 11">P48SEP</strain>
    </source>
</reference>
<dbReference type="InterPro" id="IPR016193">
    <property type="entry name" value="Cytidine_deaminase-like"/>
</dbReference>
<evidence type="ECO:0000256" key="7">
    <source>
        <dbReference type="PIRSR" id="PIRSR006019-2"/>
    </source>
</evidence>
<evidence type="ECO:0000256" key="2">
    <source>
        <dbReference type="ARBA" id="ARBA00006576"/>
    </source>
</evidence>
<accession>A0A6P1ZHK3</accession>
<dbReference type="InterPro" id="IPR016192">
    <property type="entry name" value="APOBEC/CMP_deaminase_Zn-bd"/>
</dbReference>
<dbReference type="PROSITE" id="PS00903">
    <property type="entry name" value="CYT_DCMP_DEAMINASES_1"/>
    <property type="match status" value="1"/>
</dbReference>
<dbReference type="GO" id="GO:0006220">
    <property type="term" value="P:pyrimidine nucleotide metabolic process"/>
    <property type="evidence" value="ECO:0007669"/>
    <property type="project" value="InterPro"/>
</dbReference>
<dbReference type="InterPro" id="IPR015517">
    <property type="entry name" value="dCMP_deaminase-rel"/>
</dbReference>
<proteinExistence type="inferred from homology"/>
<evidence type="ECO:0000313" key="12">
    <source>
        <dbReference type="Proteomes" id="UP000503251"/>
    </source>
</evidence>
<dbReference type="Proteomes" id="UP000503251">
    <property type="component" value="Chromosome"/>
</dbReference>
<feature type="binding site" evidence="7">
    <location>
        <position position="78"/>
    </location>
    <ligand>
        <name>Zn(2+)</name>
        <dbReference type="ChEBI" id="CHEBI:29105"/>
        <note>catalytic</note>
    </ligand>
</feature>
<dbReference type="EMBL" id="CP039543">
    <property type="protein sequence ID" value="QJT11255.1"/>
    <property type="molecule type" value="Genomic_DNA"/>
</dbReference>
<dbReference type="PANTHER" id="PTHR11086">
    <property type="entry name" value="DEOXYCYTIDYLATE DEAMINASE-RELATED"/>
    <property type="match status" value="1"/>
</dbReference>
<dbReference type="Gene3D" id="3.40.140.10">
    <property type="entry name" value="Cytidine Deaminase, domain 2"/>
    <property type="match status" value="1"/>
</dbReference>
<feature type="binding site" evidence="7">
    <location>
        <position position="109"/>
    </location>
    <ligand>
        <name>Zn(2+)</name>
        <dbReference type="ChEBI" id="CHEBI:29105"/>
        <note>catalytic</note>
    </ligand>
</feature>
<evidence type="ECO:0000256" key="3">
    <source>
        <dbReference type="ARBA" id="ARBA00022723"/>
    </source>
</evidence>
<organism evidence="10 11">
    <name type="scientific">Oceanidesulfovibrio marinus</name>
    <dbReference type="NCBI Taxonomy" id="370038"/>
    <lineage>
        <taxon>Bacteria</taxon>
        <taxon>Pseudomonadati</taxon>
        <taxon>Thermodesulfobacteriota</taxon>
        <taxon>Desulfovibrionia</taxon>
        <taxon>Desulfovibrionales</taxon>
        <taxon>Desulfovibrionaceae</taxon>
        <taxon>Oceanidesulfovibrio</taxon>
    </lineage>
</organism>
<dbReference type="GO" id="GO:0004132">
    <property type="term" value="F:dCMP deaminase activity"/>
    <property type="evidence" value="ECO:0007669"/>
    <property type="project" value="InterPro"/>
</dbReference>
<evidence type="ECO:0000256" key="1">
    <source>
        <dbReference type="ARBA" id="ARBA00001947"/>
    </source>
</evidence>
<evidence type="ECO:0000313" key="11">
    <source>
        <dbReference type="Proteomes" id="UP000434052"/>
    </source>
</evidence>
<keyword evidence="4" id="KW-0378">Hydrolase</keyword>
<dbReference type="PROSITE" id="PS51747">
    <property type="entry name" value="CYT_DCMP_DEAMINASES_2"/>
    <property type="match status" value="1"/>
</dbReference>
<keyword evidence="5 7" id="KW-0862">Zinc</keyword>
<evidence type="ECO:0000256" key="6">
    <source>
        <dbReference type="PIRSR" id="PIRSR006019-1"/>
    </source>
</evidence>
<dbReference type="CDD" id="cd01286">
    <property type="entry name" value="deoxycytidylate_deaminase"/>
    <property type="match status" value="1"/>
</dbReference>
<dbReference type="InterPro" id="IPR035105">
    <property type="entry name" value="Deoxycytidylate_deaminase_dom"/>
</dbReference>
<gene>
    <name evidence="10" type="ORF">DQK91_14840</name>
    <name evidence="9" type="ORF">E8L03_06625</name>
</gene>
<dbReference type="PIRSF" id="PIRSF006019">
    <property type="entry name" value="dCMP_deaminase"/>
    <property type="match status" value="1"/>
</dbReference>
<keyword evidence="12" id="KW-1185">Reference proteome</keyword>
<dbReference type="PANTHER" id="PTHR11086:SF18">
    <property type="entry name" value="DEOXYCYTIDYLATE DEAMINASE"/>
    <property type="match status" value="1"/>
</dbReference>
<dbReference type="InterPro" id="IPR016473">
    <property type="entry name" value="dCMP_deaminase"/>
</dbReference>
<dbReference type="InterPro" id="IPR002125">
    <property type="entry name" value="CMP_dCMP_dom"/>
</dbReference>
<dbReference type="Proteomes" id="UP000434052">
    <property type="component" value="Unassembled WGS sequence"/>
</dbReference>
<dbReference type="GO" id="GO:0008270">
    <property type="term" value="F:zinc ion binding"/>
    <property type="evidence" value="ECO:0007669"/>
    <property type="project" value="InterPro"/>
</dbReference>
<reference evidence="9 12" key="2">
    <citation type="submission" date="2019-04" db="EMBL/GenBank/DDBJ databases">
        <title>Isolation and culture of sulfate reducing bacteria from the cold seep of the South China Sea.</title>
        <authorList>
            <person name="Sun C."/>
            <person name="Liu R."/>
        </authorList>
    </citation>
    <scope>NUCLEOTIDE SEQUENCE [LARGE SCALE GENOMIC DNA]</scope>
    <source>
        <strain evidence="9 12">CS1</strain>
    </source>
</reference>
<evidence type="ECO:0000256" key="4">
    <source>
        <dbReference type="ARBA" id="ARBA00022801"/>
    </source>
</evidence>
<evidence type="ECO:0000259" key="8">
    <source>
        <dbReference type="PROSITE" id="PS51747"/>
    </source>
</evidence>
<evidence type="ECO:0000256" key="5">
    <source>
        <dbReference type="ARBA" id="ARBA00022833"/>
    </source>
</evidence>
<comment type="cofactor">
    <cofactor evidence="1 7">
        <name>Zn(2+)</name>
        <dbReference type="ChEBI" id="CHEBI:29105"/>
    </cofactor>
</comment>
<comment type="similarity">
    <text evidence="2">Belongs to the cytidine and deoxycytidylate deaminase family.</text>
</comment>
<keyword evidence="3 7" id="KW-0479">Metal-binding</keyword>
<evidence type="ECO:0000313" key="10">
    <source>
        <dbReference type="EMBL" id="TVM32619.1"/>
    </source>
</evidence>
<name>A0A6P1ZHK3_9BACT</name>
<evidence type="ECO:0000313" key="9">
    <source>
        <dbReference type="EMBL" id="QJT11255.1"/>
    </source>
</evidence>
<dbReference type="SUPFAM" id="SSF53927">
    <property type="entry name" value="Cytidine deaminase-like"/>
    <property type="match status" value="1"/>
</dbReference>
<protein>
    <submittedName>
        <fullName evidence="10">Cytidine deaminase</fullName>
    </submittedName>
</protein>
<feature type="active site" description="Proton donor" evidence="6">
    <location>
        <position position="80"/>
    </location>
</feature>